<sequence length="77" mass="8960">EHGWHPEILQNISQKRQYVVDNYVKIESERLNYLHLSQDKLRKELYQGLHDSYQLGITNTSEVGTKTILPSSFMGSP</sequence>
<dbReference type="Proteomes" id="UP000789759">
    <property type="component" value="Unassembled WGS sequence"/>
</dbReference>
<feature type="non-terminal residue" evidence="2">
    <location>
        <position position="1"/>
    </location>
</feature>
<evidence type="ECO:0000313" key="2">
    <source>
        <dbReference type="EMBL" id="CAG8824455.1"/>
    </source>
</evidence>
<protein>
    <submittedName>
        <fullName evidence="2">382_t:CDS:1</fullName>
    </submittedName>
</protein>
<dbReference type="AlphaFoldDB" id="A0A9N9KGS5"/>
<evidence type="ECO:0000313" key="3">
    <source>
        <dbReference type="Proteomes" id="UP000789759"/>
    </source>
</evidence>
<feature type="non-terminal residue" evidence="2">
    <location>
        <position position="77"/>
    </location>
</feature>
<keyword evidence="3" id="KW-1185">Reference proteome</keyword>
<gene>
    <name evidence="2" type="ORF">CPELLU_LOCUS19997</name>
</gene>
<reference evidence="2" key="1">
    <citation type="submission" date="2021-06" db="EMBL/GenBank/DDBJ databases">
        <authorList>
            <person name="Kallberg Y."/>
            <person name="Tangrot J."/>
            <person name="Rosling A."/>
        </authorList>
    </citation>
    <scope>NUCLEOTIDE SEQUENCE</scope>
    <source>
        <strain evidence="2">FL966</strain>
    </source>
</reference>
<feature type="domain" description="Helitron helicase-like" evidence="1">
    <location>
        <begin position="16"/>
        <end position="77"/>
    </location>
</feature>
<accession>A0A9N9KGS5</accession>
<dbReference type="Pfam" id="PF14214">
    <property type="entry name" value="Helitron_like_N"/>
    <property type="match status" value="1"/>
</dbReference>
<dbReference type="InterPro" id="IPR025476">
    <property type="entry name" value="Helitron_helicase-like"/>
</dbReference>
<comment type="caution">
    <text evidence="2">The sequence shown here is derived from an EMBL/GenBank/DDBJ whole genome shotgun (WGS) entry which is preliminary data.</text>
</comment>
<name>A0A9N9KGS5_9GLOM</name>
<dbReference type="OrthoDB" id="2412489at2759"/>
<dbReference type="EMBL" id="CAJVQA010054349">
    <property type="protein sequence ID" value="CAG8824455.1"/>
    <property type="molecule type" value="Genomic_DNA"/>
</dbReference>
<evidence type="ECO:0000259" key="1">
    <source>
        <dbReference type="Pfam" id="PF14214"/>
    </source>
</evidence>
<organism evidence="2 3">
    <name type="scientific">Cetraspora pellucida</name>
    <dbReference type="NCBI Taxonomy" id="1433469"/>
    <lineage>
        <taxon>Eukaryota</taxon>
        <taxon>Fungi</taxon>
        <taxon>Fungi incertae sedis</taxon>
        <taxon>Mucoromycota</taxon>
        <taxon>Glomeromycotina</taxon>
        <taxon>Glomeromycetes</taxon>
        <taxon>Diversisporales</taxon>
        <taxon>Gigasporaceae</taxon>
        <taxon>Cetraspora</taxon>
    </lineage>
</organism>
<proteinExistence type="predicted"/>